<dbReference type="Proteomes" id="UP000321518">
    <property type="component" value="Unassembled WGS sequence"/>
</dbReference>
<proteinExistence type="predicted"/>
<dbReference type="SUPFAM" id="SSF52833">
    <property type="entry name" value="Thioredoxin-like"/>
    <property type="match status" value="1"/>
</dbReference>
<keyword evidence="2" id="KW-1133">Transmembrane helix</keyword>
<protein>
    <submittedName>
        <fullName evidence="3">Thioredoxin fold domain protein</fullName>
    </submittedName>
</protein>
<feature type="transmembrane region" description="Helical" evidence="2">
    <location>
        <begin position="16"/>
        <end position="36"/>
    </location>
</feature>
<keyword evidence="2" id="KW-0812">Transmembrane</keyword>
<sequence length="334" mass="37527">MSLPDTRDVVKRLSHAHYVANSLLCAVLPALLLLALHSSPTVTTALVAALALLALSVGLRKSSDNIESLHESVTFQLRLFNLFGLFFLRNEIGITKGWVLAYFAAWMVCSFLFPQPSYLGPHKLKVLTPESFDTHILLLSPAKYVHLDEPKIVELPDEPSDQSAPLASSPPDPTQFHLVLFYADYDKKSRDLELTLARLSNELATSQLDFCVLDSAKAPTTFYDLGISTSPMAFDIPQLRLYRGGKVVQQYPLSEGEARRKMRRERSTKLEEDLGVKAGTIESDDGSEDEGAESDAESEDEREVQRIRDMSRFKWDRKRTFRLRERAGLLPQNS</sequence>
<accession>A0A511KLJ9</accession>
<evidence type="ECO:0000256" key="2">
    <source>
        <dbReference type="SAM" id="Phobius"/>
    </source>
</evidence>
<feature type="region of interest" description="Disordered" evidence="1">
    <location>
        <begin position="256"/>
        <end position="307"/>
    </location>
</feature>
<name>A0A511KLJ9_RHOTO</name>
<gene>
    <name evidence="3" type="ORF">Rt10032_c12g4842</name>
</gene>
<evidence type="ECO:0000313" key="3">
    <source>
        <dbReference type="EMBL" id="GEM10825.1"/>
    </source>
</evidence>
<evidence type="ECO:0000256" key="1">
    <source>
        <dbReference type="SAM" id="MobiDB-lite"/>
    </source>
</evidence>
<evidence type="ECO:0000313" key="4">
    <source>
        <dbReference type="Proteomes" id="UP000321518"/>
    </source>
</evidence>
<organism evidence="3 4">
    <name type="scientific">Rhodotorula toruloides</name>
    <name type="common">Yeast</name>
    <name type="synonym">Rhodosporidium toruloides</name>
    <dbReference type="NCBI Taxonomy" id="5286"/>
    <lineage>
        <taxon>Eukaryota</taxon>
        <taxon>Fungi</taxon>
        <taxon>Dikarya</taxon>
        <taxon>Basidiomycota</taxon>
        <taxon>Pucciniomycotina</taxon>
        <taxon>Microbotryomycetes</taxon>
        <taxon>Sporidiobolales</taxon>
        <taxon>Sporidiobolaceae</taxon>
        <taxon>Rhodotorula</taxon>
    </lineage>
</organism>
<comment type="caution">
    <text evidence="3">The sequence shown here is derived from an EMBL/GenBank/DDBJ whole genome shotgun (WGS) entry which is preliminary data.</text>
</comment>
<keyword evidence="2" id="KW-0472">Membrane</keyword>
<dbReference type="AlphaFoldDB" id="A0A511KLJ9"/>
<feature type="compositionally biased region" description="Basic and acidic residues" evidence="1">
    <location>
        <begin position="265"/>
        <end position="275"/>
    </location>
</feature>
<reference evidence="3 4" key="1">
    <citation type="submission" date="2019-07" db="EMBL/GenBank/DDBJ databases">
        <title>Rhodotorula toruloides NBRC10032 genome sequencing.</title>
        <authorList>
            <person name="Shida Y."/>
            <person name="Takaku H."/>
            <person name="Ogasawara W."/>
            <person name="Mori K."/>
        </authorList>
    </citation>
    <scope>NUCLEOTIDE SEQUENCE [LARGE SCALE GENOMIC DNA]</scope>
    <source>
        <strain evidence="3 4">NBRC10032</strain>
    </source>
</reference>
<dbReference type="EMBL" id="BJWK01000012">
    <property type="protein sequence ID" value="GEM10825.1"/>
    <property type="molecule type" value="Genomic_DNA"/>
</dbReference>
<dbReference type="InterPro" id="IPR036249">
    <property type="entry name" value="Thioredoxin-like_sf"/>
</dbReference>
<dbReference type="Gene3D" id="3.40.30.10">
    <property type="entry name" value="Glutaredoxin"/>
    <property type="match status" value="1"/>
</dbReference>
<feature type="compositionally biased region" description="Acidic residues" evidence="1">
    <location>
        <begin position="282"/>
        <end position="302"/>
    </location>
</feature>
<feature type="transmembrane region" description="Helical" evidence="2">
    <location>
        <begin position="94"/>
        <end position="113"/>
    </location>
</feature>
<feature type="transmembrane region" description="Helical" evidence="2">
    <location>
        <begin position="42"/>
        <end position="59"/>
    </location>
</feature>
<dbReference type="OrthoDB" id="20229at2759"/>